<feature type="region of interest" description="Disordered" evidence="1">
    <location>
        <begin position="135"/>
        <end position="160"/>
    </location>
</feature>
<name>A0A1A2ZFU1_9MYCO</name>
<dbReference type="InterPro" id="IPR012533">
    <property type="entry name" value="YcnI-copper_dom"/>
</dbReference>
<accession>A0A1A2ZFU1</accession>
<dbReference type="OrthoDB" id="9810871at2"/>
<sequence>MTSRVLITAAAGITLFVGSATGIAPASAHVRAVSDNSVRGGHALVTFSVPNESATGALTTALTVTLPDVASASTETMPGWTARLDRDVAAGTVKSVTWTAAPNAGIAVDQFALFRISVTLPDAETVSFPAAQTYSDGSTVTWDQPPLPDGTEPEHPAPMLTLAEPTASPQQHTTASDQRAVVVAGDGPQSRPDNTARMLAGAALLVGAVGIAVALVRRRA</sequence>
<gene>
    <name evidence="4" type="ORF">A5707_18690</name>
</gene>
<dbReference type="AlphaFoldDB" id="A0A1A2ZFU1"/>
<protein>
    <submittedName>
        <fullName evidence="4">Nuclear export factor GLE1</fullName>
    </submittedName>
</protein>
<proteinExistence type="predicted"/>
<evidence type="ECO:0000259" key="3">
    <source>
        <dbReference type="Pfam" id="PF07987"/>
    </source>
</evidence>
<dbReference type="Proteomes" id="UP000093592">
    <property type="component" value="Unassembled WGS sequence"/>
</dbReference>
<evidence type="ECO:0000313" key="5">
    <source>
        <dbReference type="Proteomes" id="UP000093592"/>
    </source>
</evidence>
<evidence type="ECO:0000256" key="2">
    <source>
        <dbReference type="SAM" id="Phobius"/>
    </source>
</evidence>
<dbReference type="Pfam" id="PF07987">
    <property type="entry name" value="DUF1775"/>
    <property type="match status" value="1"/>
</dbReference>
<feature type="transmembrane region" description="Helical" evidence="2">
    <location>
        <begin position="198"/>
        <end position="216"/>
    </location>
</feature>
<dbReference type="CDD" id="cd08545">
    <property type="entry name" value="YcnI_like"/>
    <property type="match status" value="1"/>
</dbReference>
<evidence type="ECO:0000313" key="4">
    <source>
        <dbReference type="EMBL" id="OBI47941.1"/>
    </source>
</evidence>
<feature type="domain" description="YncI copper-binding" evidence="3">
    <location>
        <begin position="29"/>
        <end position="162"/>
    </location>
</feature>
<dbReference type="Gene3D" id="2.60.40.2230">
    <property type="entry name" value="Uncharacterised protein YcnI-like PF07987, DUF1775"/>
    <property type="match status" value="1"/>
</dbReference>
<dbReference type="EMBL" id="LZKJ01000081">
    <property type="protein sequence ID" value="OBI47941.1"/>
    <property type="molecule type" value="Genomic_DNA"/>
</dbReference>
<evidence type="ECO:0000256" key="1">
    <source>
        <dbReference type="SAM" id="MobiDB-lite"/>
    </source>
</evidence>
<organism evidence="4 5">
    <name type="scientific">Mycobacterium kyorinense</name>
    <dbReference type="NCBI Taxonomy" id="487514"/>
    <lineage>
        <taxon>Bacteria</taxon>
        <taxon>Bacillati</taxon>
        <taxon>Actinomycetota</taxon>
        <taxon>Actinomycetes</taxon>
        <taxon>Mycobacteriales</taxon>
        <taxon>Mycobacteriaceae</taxon>
        <taxon>Mycobacterium</taxon>
    </lineage>
</organism>
<comment type="caution">
    <text evidence="4">The sequence shown here is derived from an EMBL/GenBank/DDBJ whole genome shotgun (WGS) entry which is preliminary data.</text>
</comment>
<keyword evidence="2" id="KW-1133">Transmembrane helix</keyword>
<keyword evidence="2" id="KW-0472">Membrane</keyword>
<reference evidence="5" key="1">
    <citation type="submission" date="2016-06" db="EMBL/GenBank/DDBJ databases">
        <authorList>
            <person name="Sutton G."/>
            <person name="Brinkac L."/>
            <person name="Sanka R."/>
            <person name="Adams M."/>
            <person name="Lau E."/>
            <person name="Sam S."/>
            <person name="Sreng N."/>
            <person name="Him V."/>
            <person name="Kerleguer A."/>
            <person name="Cheng S."/>
        </authorList>
    </citation>
    <scope>NUCLEOTIDE SEQUENCE [LARGE SCALE GENOMIC DNA]</scope>
    <source>
        <strain evidence="5">E861</strain>
    </source>
</reference>
<keyword evidence="2" id="KW-0812">Transmembrane</keyword>
<dbReference type="InterPro" id="IPR038507">
    <property type="entry name" value="YcnI-like_sf"/>
</dbReference>